<sequence>MESTHIEVHNGSILKKANHVRFVCISDTHDYTDNLILPDGDVLIHAGDFTLEGNYMEVAKFNHFLSKQKHKYKIVIAGNHDFSFDSNKYNELLQLHELPYQASSKEIKSLLKNCIYLEDSYVRIYGYKIYGSPWTKEHYPGAFTIASSSEIQRKWMMIPDNTDILVTHSPSYMTLDLTIKYHNAGCQYLAEELLRVRPKVHIFGHIHESSGWIENRGITSINAAVCNRRYQPNNPAKIFDLPRLG</sequence>
<dbReference type="GO" id="GO:0016787">
    <property type="term" value="F:hydrolase activity"/>
    <property type="evidence" value="ECO:0007669"/>
    <property type="project" value="InterPro"/>
</dbReference>
<dbReference type="Proteomes" id="UP001162131">
    <property type="component" value="Unassembled WGS sequence"/>
</dbReference>
<gene>
    <name evidence="2" type="ORF">BSTOLATCC_MIC13046</name>
</gene>
<dbReference type="AlphaFoldDB" id="A0AAU9ILB5"/>
<evidence type="ECO:0000313" key="2">
    <source>
        <dbReference type="EMBL" id="CAG9315272.1"/>
    </source>
</evidence>
<accession>A0AAU9ILB5</accession>
<name>A0AAU9ILB5_9CILI</name>
<dbReference type="InterPro" id="IPR051693">
    <property type="entry name" value="UPF0046_metallophosphoest"/>
</dbReference>
<dbReference type="SUPFAM" id="SSF56300">
    <property type="entry name" value="Metallo-dependent phosphatases"/>
    <property type="match status" value="1"/>
</dbReference>
<organism evidence="2 3">
    <name type="scientific">Blepharisma stoltei</name>
    <dbReference type="NCBI Taxonomy" id="1481888"/>
    <lineage>
        <taxon>Eukaryota</taxon>
        <taxon>Sar</taxon>
        <taxon>Alveolata</taxon>
        <taxon>Ciliophora</taxon>
        <taxon>Postciliodesmatophora</taxon>
        <taxon>Heterotrichea</taxon>
        <taxon>Heterotrichida</taxon>
        <taxon>Blepharismidae</taxon>
        <taxon>Blepharisma</taxon>
    </lineage>
</organism>
<protein>
    <recommendedName>
        <fullName evidence="1">Calcineurin-like phosphoesterase domain-containing protein</fullName>
    </recommendedName>
</protein>
<dbReference type="PANTHER" id="PTHR12905:SF0">
    <property type="entry name" value="CALCINEURIN-LIKE PHOSPHOESTERASE DOMAIN-CONTAINING PROTEIN"/>
    <property type="match status" value="1"/>
</dbReference>
<keyword evidence="3" id="KW-1185">Reference proteome</keyword>
<evidence type="ECO:0000313" key="3">
    <source>
        <dbReference type="Proteomes" id="UP001162131"/>
    </source>
</evidence>
<dbReference type="EMBL" id="CAJZBQ010000013">
    <property type="protein sequence ID" value="CAG9315272.1"/>
    <property type="molecule type" value="Genomic_DNA"/>
</dbReference>
<proteinExistence type="predicted"/>
<evidence type="ECO:0000259" key="1">
    <source>
        <dbReference type="Pfam" id="PF00149"/>
    </source>
</evidence>
<dbReference type="InterPro" id="IPR029052">
    <property type="entry name" value="Metallo-depent_PP-like"/>
</dbReference>
<feature type="domain" description="Calcineurin-like phosphoesterase" evidence="1">
    <location>
        <begin position="21"/>
        <end position="208"/>
    </location>
</feature>
<dbReference type="InterPro" id="IPR004843">
    <property type="entry name" value="Calcineurin-like_PHP"/>
</dbReference>
<dbReference type="Gene3D" id="3.60.21.10">
    <property type="match status" value="1"/>
</dbReference>
<comment type="caution">
    <text evidence="2">The sequence shown here is derived from an EMBL/GenBank/DDBJ whole genome shotgun (WGS) entry which is preliminary data.</text>
</comment>
<dbReference type="Pfam" id="PF00149">
    <property type="entry name" value="Metallophos"/>
    <property type="match status" value="1"/>
</dbReference>
<dbReference type="PANTHER" id="PTHR12905">
    <property type="entry name" value="METALLOPHOSPHOESTERASE"/>
    <property type="match status" value="1"/>
</dbReference>
<dbReference type="CDD" id="cd07379">
    <property type="entry name" value="MPP_239FB"/>
    <property type="match status" value="1"/>
</dbReference>
<reference evidence="2" key="1">
    <citation type="submission" date="2021-09" db="EMBL/GenBank/DDBJ databases">
        <authorList>
            <consortium name="AG Swart"/>
            <person name="Singh M."/>
            <person name="Singh A."/>
            <person name="Seah K."/>
            <person name="Emmerich C."/>
        </authorList>
    </citation>
    <scope>NUCLEOTIDE SEQUENCE</scope>
    <source>
        <strain evidence="2">ATCC30299</strain>
    </source>
</reference>